<sequence length="201" mass="21898">MPGAPATGDEGESSYPQSRRSSSQLPLSPYREVHNRLPRLFSGHVPGVRSRADAGDDDGSSSDNDEPGDGENFLGRVQSYSKLMHAHSEAQLRRPSISTLPSYARTMHAHTMNQLSHHHKLATQSATNSPQLGIGGRTMMLPRQVCTELSRLSMEEVPNPSNTPEVSHQGADARWVRKRSVTEPVSGVFAGSVTRKDFAVT</sequence>
<evidence type="ECO:0000313" key="3">
    <source>
        <dbReference type="Proteomes" id="UP000309340"/>
    </source>
</evidence>
<feature type="region of interest" description="Disordered" evidence="1">
    <location>
        <begin position="155"/>
        <end position="178"/>
    </location>
</feature>
<gene>
    <name evidence="2" type="ORF">B0A55_02074</name>
</gene>
<reference evidence="2 3" key="1">
    <citation type="submission" date="2017-03" db="EMBL/GenBank/DDBJ databases">
        <title>Genomes of endolithic fungi from Antarctica.</title>
        <authorList>
            <person name="Coleine C."/>
            <person name="Masonjones S."/>
            <person name="Stajich J.E."/>
        </authorList>
    </citation>
    <scope>NUCLEOTIDE SEQUENCE [LARGE SCALE GENOMIC DNA]</scope>
    <source>
        <strain evidence="2 3">CCFEE 5184</strain>
    </source>
</reference>
<protein>
    <submittedName>
        <fullName evidence="2">Uncharacterized protein</fullName>
    </submittedName>
</protein>
<accession>A0A4U0Y072</accession>
<feature type="compositionally biased region" description="Acidic residues" evidence="1">
    <location>
        <begin position="55"/>
        <end position="69"/>
    </location>
</feature>
<evidence type="ECO:0000256" key="1">
    <source>
        <dbReference type="SAM" id="MobiDB-lite"/>
    </source>
</evidence>
<feature type="compositionally biased region" description="Low complexity" evidence="1">
    <location>
        <begin position="13"/>
        <end position="30"/>
    </location>
</feature>
<organism evidence="2 3">
    <name type="scientific">Friedmanniomyces simplex</name>
    <dbReference type="NCBI Taxonomy" id="329884"/>
    <lineage>
        <taxon>Eukaryota</taxon>
        <taxon>Fungi</taxon>
        <taxon>Dikarya</taxon>
        <taxon>Ascomycota</taxon>
        <taxon>Pezizomycotina</taxon>
        <taxon>Dothideomycetes</taxon>
        <taxon>Dothideomycetidae</taxon>
        <taxon>Mycosphaerellales</taxon>
        <taxon>Teratosphaeriaceae</taxon>
        <taxon>Friedmanniomyces</taxon>
    </lineage>
</organism>
<dbReference type="Proteomes" id="UP000309340">
    <property type="component" value="Unassembled WGS sequence"/>
</dbReference>
<dbReference type="STRING" id="329884.A0A4U0Y072"/>
<feature type="region of interest" description="Disordered" evidence="1">
    <location>
        <begin position="1"/>
        <end position="74"/>
    </location>
</feature>
<proteinExistence type="predicted"/>
<dbReference type="OrthoDB" id="3640690at2759"/>
<dbReference type="AlphaFoldDB" id="A0A4U0Y072"/>
<dbReference type="EMBL" id="NAJQ01000052">
    <property type="protein sequence ID" value="TKA81373.1"/>
    <property type="molecule type" value="Genomic_DNA"/>
</dbReference>
<name>A0A4U0Y072_9PEZI</name>
<comment type="caution">
    <text evidence="2">The sequence shown here is derived from an EMBL/GenBank/DDBJ whole genome shotgun (WGS) entry which is preliminary data.</text>
</comment>
<keyword evidence="3" id="KW-1185">Reference proteome</keyword>
<evidence type="ECO:0000313" key="2">
    <source>
        <dbReference type="EMBL" id="TKA81373.1"/>
    </source>
</evidence>